<keyword evidence="2" id="KW-1185">Reference proteome</keyword>
<reference evidence="1" key="1">
    <citation type="submission" date="2023-07" db="EMBL/GenBank/DDBJ databases">
        <title>Black Yeasts Isolated from many extreme environments.</title>
        <authorList>
            <person name="Coleine C."/>
            <person name="Stajich J.E."/>
            <person name="Selbmann L."/>
        </authorList>
    </citation>
    <scope>NUCLEOTIDE SEQUENCE</scope>
    <source>
        <strain evidence="1">CCFEE 5714</strain>
    </source>
</reference>
<dbReference type="Proteomes" id="UP001281147">
    <property type="component" value="Unassembled WGS sequence"/>
</dbReference>
<sequence>MAFYSVNSGSPARLDTLVLRAPHSLRKNILKLRSATTLFTITKYGNNSILKMFSNFATIAATTLAVVGLGNAHLIMKHPVPYGVDTLDNSPLHDAKLGSGESDYPCKQRPGVYDITKMNNMAVGEPQLLDFEGTASHGGGTCQIAVTLDKEPDHTSQFKIIQVFEGGCPTSSDGTTESFTFSIPKGFPNGQATLAWSWYNMMGNREMYMNCAPITVTGGSDSQDYYNSLPNMYVINMPTDECASSDGGSRSVIIPNPGQFILKKPEGQYVGKAVEGVGTTGCAAAAAAQLKGVMGYKDDPITDNGAAYGSGGGAAPPAGGSSAAPSYAPSGAPSAGPSGAPSSAPGGYSAAPSSAAAGSSGMATSYAPAPSSAAGESAYPSMVPSGGAGIAPSSAVGSGYASAVPSAAPSGGASGAESCSSSSMACSSDGTKFGLCANARMVWQPVAPGTSCKGGQIVKRGEHRNVHVRRHTHSARRHLAPI</sequence>
<accession>A0ACC3NHF2</accession>
<evidence type="ECO:0000313" key="2">
    <source>
        <dbReference type="Proteomes" id="UP001281147"/>
    </source>
</evidence>
<gene>
    <name evidence="1" type="ORF">LTR37_006487</name>
</gene>
<protein>
    <submittedName>
        <fullName evidence="1">Uncharacterized protein</fullName>
    </submittedName>
</protein>
<organism evidence="1 2">
    <name type="scientific">Vermiconidia calcicola</name>
    <dbReference type="NCBI Taxonomy" id="1690605"/>
    <lineage>
        <taxon>Eukaryota</taxon>
        <taxon>Fungi</taxon>
        <taxon>Dikarya</taxon>
        <taxon>Ascomycota</taxon>
        <taxon>Pezizomycotina</taxon>
        <taxon>Dothideomycetes</taxon>
        <taxon>Dothideomycetidae</taxon>
        <taxon>Mycosphaerellales</taxon>
        <taxon>Extremaceae</taxon>
        <taxon>Vermiconidia</taxon>
    </lineage>
</organism>
<comment type="caution">
    <text evidence="1">The sequence shown here is derived from an EMBL/GenBank/DDBJ whole genome shotgun (WGS) entry which is preliminary data.</text>
</comment>
<evidence type="ECO:0000313" key="1">
    <source>
        <dbReference type="EMBL" id="KAK3716337.1"/>
    </source>
</evidence>
<name>A0ACC3NHF2_9PEZI</name>
<dbReference type="EMBL" id="JAUTXU010000043">
    <property type="protein sequence ID" value="KAK3716337.1"/>
    <property type="molecule type" value="Genomic_DNA"/>
</dbReference>
<proteinExistence type="predicted"/>